<dbReference type="Gene3D" id="3.40.50.300">
    <property type="entry name" value="P-loop containing nucleotide triphosphate hydrolases"/>
    <property type="match status" value="1"/>
</dbReference>
<proteinExistence type="predicted"/>
<dbReference type="SUPFAM" id="SSF52540">
    <property type="entry name" value="P-loop containing nucleoside triphosphate hydrolases"/>
    <property type="match status" value="1"/>
</dbReference>
<dbReference type="STRING" id="192903.SAMN04488513_101450"/>
<keyword evidence="2" id="KW-1185">Reference proteome</keyword>
<dbReference type="NCBIfam" id="TIGR00678">
    <property type="entry name" value="holB"/>
    <property type="match status" value="1"/>
</dbReference>
<evidence type="ECO:0000313" key="2">
    <source>
        <dbReference type="Proteomes" id="UP000184543"/>
    </source>
</evidence>
<gene>
    <name evidence="1" type="ORF">SAMN04488513_101450</name>
</gene>
<evidence type="ECO:0000313" key="1">
    <source>
        <dbReference type="EMBL" id="SHI49059.1"/>
    </source>
</evidence>
<protein>
    <submittedName>
        <fullName evidence="1">DNA polymerase-3 subunit delta</fullName>
    </submittedName>
</protein>
<reference evidence="2" key="1">
    <citation type="submission" date="2016-11" db="EMBL/GenBank/DDBJ databases">
        <authorList>
            <person name="Varghese N."/>
            <person name="Submissions S."/>
        </authorList>
    </citation>
    <scope>NUCLEOTIDE SEQUENCE [LARGE SCALE GENOMIC DNA]</scope>
    <source>
        <strain evidence="2">DSM 19858</strain>
    </source>
</reference>
<dbReference type="GO" id="GO:0008408">
    <property type="term" value="F:3'-5' exonuclease activity"/>
    <property type="evidence" value="ECO:0007669"/>
    <property type="project" value="InterPro"/>
</dbReference>
<dbReference type="InterPro" id="IPR004622">
    <property type="entry name" value="DNA_pol_HolB"/>
</dbReference>
<dbReference type="GO" id="GO:0006261">
    <property type="term" value="P:DNA-templated DNA replication"/>
    <property type="evidence" value="ECO:0007669"/>
    <property type="project" value="TreeGrafter"/>
</dbReference>
<dbReference type="PANTHER" id="PTHR11669:SF8">
    <property type="entry name" value="DNA POLYMERASE III SUBUNIT DELTA"/>
    <property type="match status" value="1"/>
</dbReference>
<accession>A0A1M6BK17</accession>
<dbReference type="Proteomes" id="UP000184543">
    <property type="component" value="Unassembled WGS sequence"/>
</dbReference>
<dbReference type="InterPro" id="IPR050238">
    <property type="entry name" value="DNA_Rep/Repair_Clamp_Loader"/>
</dbReference>
<organism evidence="1 2">
    <name type="scientific">Pseudozobellia thermophila</name>
    <dbReference type="NCBI Taxonomy" id="192903"/>
    <lineage>
        <taxon>Bacteria</taxon>
        <taxon>Pseudomonadati</taxon>
        <taxon>Bacteroidota</taxon>
        <taxon>Flavobacteriia</taxon>
        <taxon>Flavobacteriales</taxon>
        <taxon>Flavobacteriaceae</taxon>
        <taxon>Pseudozobellia</taxon>
    </lineage>
</organism>
<dbReference type="AlphaFoldDB" id="A0A1M6BK17"/>
<dbReference type="InterPro" id="IPR027417">
    <property type="entry name" value="P-loop_NTPase"/>
</dbReference>
<dbReference type="PANTHER" id="PTHR11669">
    <property type="entry name" value="REPLICATION FACTOR C / DNA POLYMERASE III GAMMA-TAU SUBUNIT"/>
    <property type="match status" value="1"/>
</dbReference>
<name>A0A1M6BK17_9FLAO</name>
<dbReference type="EMBL" id="FQYU01000001">
    <property type="protein sequence ID" value="SHI49059.1"/>
    <property type="molecule type" value="Genomic_DNA"/>
</dbReference>
<sequence length="399" mass="45822">MVDHMKHLPQKNYLWAMLFKDILGLAHIKKHLATSAEAGRIPHAQLFVGPEGCGTLPMAVAYAQYIICNNRGGENTGENASCNLKFDSFSHPDMHFAFPVSNSDKVKSHAVSDHYMEEWRQFLREQPYGNLFDWYRLIGIEKKQGQIGVDEAQDIVKKLSLKSYEGGYKVMLIWMADKMNDAAANKLLKLIEEPPKQTVFLLIAEDEEQIIQTIRSRCQILHFPPLAEEAIGDALVERGMAREEAMRIAHEANGNFNKALDLMNEDSEDLVFEKWFVQWVRSAFKAKGNKGAIHELIMWSDEVSKTGRETQKKFLHYCLVVMRQAMLINYNVRELAYMRVQVEGFQLEKFAPFVHENNILDIAKELEDAIYHIERNGNSKIILTDLSIRLTRLLHKKAA</sequence>
<dbReference type="GO" id="GO:0003887">
    <property type="term" value="F:DNA-directed DNA polymerase activity"/>
    <property type="evidence" value="ECO:0007669"/>
    <property type="project" value="InterPro"/>
</dbReference>
<dbReference type="Pfam" id="PF13177">
    <property type="entry name" value="DNA_pol3_delta2"/>
    <property type="match status" value="1"/>
</dbReference>